<comment type="caution">
    <text evidence="1">The sequence shown here is derived from an EMBL/GenBank/DDBJ whole genome shotgun (WGS) entry which is preliminary data.</text>
</comment>
<sequence length="363" mass="40632">MDQTYLDDLLQIPHLKSQDAASLKIFANRLHGAVDAHELHSRTTLMAIEAKLTSYLKEKWNENKKKVGVELNILDLDDLVTVKYMSKQHGKNVFESFPTLTSKAVRLDEKKPVKRQNATLISTIGHVSTAEGSKITASSLPSAAPHGRRLKTTDHWRCRACNGRTHNLASFVLLVDELEPDTIPCFTDQNSFHEETIELSDSISACIDCIPLDTKPEGNASVQNGSTLSDSWKPEVTTLIKSDVPKRIIVVSYDGATSIVQASVVNFSLSSVDGTSKFEVRHAYAVDNLKVTPNPLINCHQMESLTHLRGLDVLNFQPQMLLYYLDSTSQRPTTTYLPLSRRLEQLDQSASKHQFNYGMFRSY</sequence>
<gene>
    <name evidence="1" type="ORF">OUZ56_010135</name>
</gene>
<organism evidence="1 2">
    <name type="scientific">Daphnia magna</name>
    <dbReference type="NCBI Taxonomy" id="35525"/>
    <lineage>
        <taxon>Eukaryota</taxon>
        <taxon>Metazoa</taxon>
        <taxon>Ecdysozoa</taxon>
        <taxon>Arthropoda</taxon>
        <taxon>Crustacea</taxon>
        <taxon>Branchiopoda</taxon>
        <taxon>Diplostraca</taxon>
        <taxon>Cladocera</taxon>
        <taxon>Anomopoda</taxon>
        <taxon>Daphniidae</taxon>
        <taxon>Daphnia</taxon>
    </lineage>
</organism>
<protein>
    <recommendedName>
        <fullName evidence="3">USP domain-containing protein</fullName>
    </recommendedName>
</protein>
<evidence type="ECO:0000313" key="1">
    <source>
        <dbReference type="EMBL" id="KAK4024714.1"/>
    </source>
</evidence>
<accession>A0ABR0AHZ9</accession>
<keyword evidence="2" id="KW-1185">Reference proteome</keyword>
<dbReference type="EMBL" id="JAOYFB010000037">
    <property type="protein sequence ID" value="KAK4024714.1"/>
    <property type="molecule type" value="Genomic_DNA"/>
</dbReference>
<proteinExistence type="predicted"/>
<reference evidence="1 2" key="1">
    <citation type="journal article" date="2023" name="Nucleic Acids Res.">
        <title>The hologenome of Daphnia magna reveals possible DNA methylation and microbiome-mediated evolution of the host genome.</title>
        <authorList>
            <person name="Chaturvedi A."/>
            <person name="Li X."/>
            <person name="Dhandapani V."/>
            <person name="Marshall H."/>
            <person name="Kissane S."/>
            <person name="Cuenca-Cambronero M."/>
            <person name="Asole G."/>
            <person name="Calvet F."/>
            <person name="Ruiz-Romero M."/>
            <person name="Marangio P."/>
            <person name="Guigo R."/>
            <person name="Rago D."/>
            <person name="Mirbahai L."/>
            <person name="Eastwood N."/>
            <person name="Colbourne J.K."/>
            <person name="Zhou J."/>
            <person name="Mallon E."/>
            <person name="Orsini L."/>
        </authorList>
    </citation>
    <scope>NUCLEOTIDE SEQUENCE [LARGE SCALE GENOMIC DNA]</scope>
    <source>
        <strain evidence="1">LRV0_1</strain>
    </source>
</reference>
<name>A0ABR0AHZ9_9CRUS</name>
<dbReference type="Proteomes" id="UP001234178">
    <property type="component" value="Unassembled WGS sequence"/>
</dbReference>
<evidence type="ECO:0008006" key="3">
    <source>
        <dbReference type="Google" id="ProtNLM"/>
    </source>
</evidence>
<evidence type="ECO:0000313" key="2">
    <source>
        <dbReference type="Proteomes" id="UP001234178"/>
    </source>
</evidence>